<proteinExistence type="predicted"/>
<dbReference type="InParanoid" id="A0A1H9DPJ3"/>
<evidence type="ECO:0000313" key="2">
    <source>
        <dbReference type="EMBL" id="SEQ15424.1"/>
    </source>
</evidence>
<evidence type="ECO:0000313" key="3">
    <source>
        <dbReference type="Proteomes" id="UP000199021"/>
    </source>
</evidence>
<dbReference type="Proteomes" id="UP000199021">
    <property type="component" value="Unassembled WGS sequence"/>
</dbReference>
<dbReference type="AlphaFoldDB" id="A0A1H9DPJ3"/>
<keyword evidence="3" id="KW-1185">Reference proteome</keyword>
<gene>
    <name evidence="2" type="ORF">SAMN05444359_10686</name>
</gene>
<accession>A0A1H9DPJ3</accession>
<feature type="region of interest" description="Disordered" evidence="1">
    <location>
        <begin position="67"/>
        <end position="89"/>
    </location>
</feature>
<protein>
    <submittedName>
        <fullName evidence="2">Uncharacterized protein</fullName>
    </submittedName>
</protein>
<sequence length="89" mass="10071">MVISAEIVCKRPIFAFSYLFLQQLQRMKQSRVYLLAFLLAFTCTVSMQSCARKSGCAAIETTVKPKLKKSGKPKGKSSELFGKKMRKKM</sequence>
<reference evidence="3" key="1">
    <citation type="submission" date="2016-10" db="EMBL/GenBank/DDBJ databases">
        <authorList>
            <person name="Varghese N."/>
            <person name="Submissions S."/>
        </authorList>
    </citation>
    <scope>NUCLEOTIDE SEQUENCE [LARGE SCALE GENOMIC DNA]</scope>
    <source>
        <strain evidence="3">DSM 24740</strain>
    </source>
</reference>
<evidence type="ECO:0000256" key="1">
    <source>
        <dbReference type="SAM" id="MobiDB-lite"/>
    </source>
</evidence>
<dbReference type="EMBL" id="FOFB01000006">
    <property type="protein sequence ID" value="SEQ15424.1"/>
    <property type="molecule type" value="Genomic_DNA"/>
</dbReference>
<organism evidence="2 3">
    <name type="scientific">Neolewinella agarilytica</name>
    <dbReference type="NCBI Taxonomy" id="478744"/>
    <lineage>
        <taxon>Bacteria</taxon>
        <taxon>Pseudomonadati</taxon>
        <taxon>Bacteroidota</taxon>
        <taxon>Saprospiria</taxon>
        <taxon>Saprospirales</taxon>
        <taxon>Lewinellaceae</taxon>
        <taxon>Neolewinella</taxon>
    </lineage>
</organism>
<name>A0A1H9DPJ3_9BACT</name>